<accession>A0A392TA17</accession>
<protein>
    <submittedName>
        <fullName evidence="1">Uncharacterized protein</fullName>
    </submittedName>
</protein>
<dbReference type="EMBL" id="LXQA010538556">
    <property type="protein sequence ID" value="MCI57983.1"/>
    <property type="molecule type" value="Genomic_DNA"/>
</dbReference>
<proteinExistence type="predicted"/>
<evidence type="ECO:0000313" key="2">
    <source>
        <dbReference type="Proteomes" id="UP000265520"/>
    </source>
</evidence>
<comment type="caution">
    <text evidence="1">The sequence shown here is derived from an EMBL/GenBank/DDBJ whole genome shotgun (WGS) entry which is preliminary data.</text>
</comment>
<sequence length="44" mass="4970">MPKIPVKVELRIIFLHRIPIKTDDHPGMLVLLGSLVDDALPLVR</sequence>
<name>A0A392TA17_9FABA</name>
<reference evidence="1 2" key="1">
    <citation type="journal article" date="2018" name="Front. Plant Sci.">
        <title>Red Clover (Trifolium pratense) and Zigzag Clover (T. medium) - A Picture of Genomic Similarities and Differences.</title>
        <authorList>
            <person name="Dluhosova J."/>
            <person name="Istvanek J."/>
            <person name="Nedelnik J."/>
            <person name="Repkova J."/>
        </authorList>
    </citation>
    <scope>NUCLEOTIDE SEQUENCE [LARGE SCALE GENOMIC DNA]</scope>
    <source>
        <strain evidence="2">cv. 10/8</strain>
        <tissue evidence="1">Leaf</tissue>
    </source>
</reference>
<feature type="non-terminal residue" evidence="1">
    <location>
        <position position="44"/>
    </location>
</feature>
<dbReference type="Proteomes" id="UP000265520">
    <property type="component" value="Unassembled WGS sequence"/>
</dbReference>
<organism evidence="1 2">
    <name type="scientific">Trifolium medium</name>
    <dbReference type="NCBI Taxonomy" id="97028"/>
    <lineage>
        <taxon>Eukaryota</taxon>
        <taxon>Viridiplantae</taxon>
        <taxon>Streptophyta</taxon>
        <taxon>Embryophyta</taxon>
        <taxon>Tracheophyta</taxon>
        <taxon>Spermatophyta</taxon>
        <taxon>Magnoliopsida</taxon>
        <taxon>eudicotyledons</taxon>
        <taxon>Gunneridae</taxon>
        <taxon>Pentapetalae</taxon>
        <taxon>rosids</taxon>
        <taxon>fabids</taxon>
        <taxon>Fabales</taxon>
        <taxon>Fabaceae</taxon>
        <taxon>Papilionoideae</taxon>
        <taxon>50 kb inversion clade</taxon>
        <taxon>NPAAA clade</taxon>
        <taxon>Hologalegina</taxon>
        <taxon>IRL clade</taxon>
        <taxon>Trifolieae</taxon>
        <taxon>Trifolium</taxon>
    </lineage>
</organism>
<keyword evidence="2" id="KW-1185">Reference proteome</keyword>
<dbReference type="AlphaFoldDB" id="A0A392TA17"/>
<evidence type="ECO:0000313" key="1">
    <source>
        <dbReference type="EMBL" id="MCI57983.1"/>
    </source>
</evidence>